<accession>A0A512BYL7</accession>
<name>A0A512BYL7_9HYPH</name>
<dbReference type="Proteomes" id="UP000321085">
    <property type="component" value="Unassembled WGS sequence"/>
</dbReference>
<dbReference type="AlphaFoldDB" id="A0A512BYL7"/>
<comment type="caution">
    <text evidence="1">The sequence shown here is derived from an EMBL/GenBank/DDBJ whole genome shotgun (WGS) entry which is preliminary data.</text>
</comment>
<protein>
    <submittedName>
        <fullName evidence="1">Uncharacterized protein</fullName>
    </submittedName>
</protein>
<proteinExistence type="predicted"/>
<evidence type="ECO:0000313" key="1">
    <source>
        <dbReference type="EMBL" id="GEO17062.1"/>
    </source>
</evidence>
<gene>
    <name evidence="1" type="ORF">MAE02_47580</name>
</gene>
<organism evidence="1 2">
    <name type="scientific">Microvirga aerophila</name>
    <dbReference type="NCBI Taxonomy" id="670291"/>
    <lineage>
        <taxon>Bacteria</taxon>
        <taxon>Pseudomonadati</taxon>
        <taxon>Pseudomonadota</taxon>
        <taxon>Alphaproteobacteria</taxon>
        <taxon>Hyphomicrobiales</taxon>
        <taxon>Methylobacteriaceae</taxon>
        <taxon>Microvirga</taxon>
    </lineage>
</organism>
<keyword evidence="2" id="KW-1185">Reference proteome</keyword>
<reference evidence="1 2" key="1">
    <citation type="submission" date="2019-07" db="EMBL/GenBank/DDBJ databases">
        <title>Whole genome shotgun sequence of Microvirga aerophila NBRC 106136.</title>
        <authorList>
            <person name="Hosoyama A."/>
            <person name="Uohara A."/>
            <person name="Ohji S."/>
            <person name="Ichikawa N."/>
        </authorList>
    </citation>
    <scope>NUCLEOTIDE SEQUENCE [LARGE SCALE GENOMIC DNA]</scope>
    <source>
        <strain evidence="1 2">NBRC 106136</strain>
    </source>
</reference>
<dbReference type="EMBL" id="BJYU01000086">
    <property type="protein sequence ID" value="GEO17062.1"/>
    <property type="molecule type" value="Genomic_DNA"/>
</dbReference>
<sequence length="80" mass="8801">MTRNPRRAYDEQGREIPPMTLGSMREQGIRSIDAWCRAIGCGHASTLNVGGLPDPLPVPAVSLRLRCSRCGSRAIRTRPN</sequence>
<dbReference type="RefSeq" id="WP_114187931.1">
    <property type="nucleotide sequence ID" value="NZ_BJYU01000086.1"/>
</dbReference>
<evidence type="ECO:0000313" key="2">
    <source>
        <dbReference type="Proteomes" id="UP000321085"/>
    </source>
</evidence>
<dbReference type="OrthoDB" id="7995910at2"/>